<dbReference type="EMBL" id="MT144739">
    <property type="protein sequence ID" value="QJH98530.1"/>
    <property type="molecule type" value="Genomic_DNA"/>
</dbReference>
<evidence type="ECO:0000256" key="1">
    <source>
        <dbReference type="SAM" id="Phobius"/>
    </source>
</evidence>
<sequence length="126" mass="13937">MNPSDLTRWVGAAPTWLLQVMVNGVQTNPANNTLLVDTGVLGAGIYDVFLEVVSTSTWTLGNAQFEFRNAANGANNQRTVLVLLSCQMVSLRWSGIKVQTNERFRVYVYTGFSGIFYGSIWAVRRG</sequence>
<keyword evidence="1" id="KW-1133">Transmembrane helix</keyword>
<proteinExistence type="predicted"/>
<dbReference type="EMBL" id="MT144118">
    <property type="protein sequence ID" value="QJA49106.1"/>
    <property type="molecule type" value="Genomic_DNA"/>
</dbReference>
<organism evidence="2">
    <name type="scientific">viral metagenome</name>
    <dbReference type="NCBI Taxonomy" id="1070528"/>
    <lineage>
        <taxon>unclassified sequences</taxon>
        <taxon>metagenomes</taxon>
        <taxon>organismal metagenomes</taxon>
    </lineage>
</organism>
<accession>A0A6H1ZMF2</accession>
<evidence type="ECO:0000313" key="3">
    <source>
        <dbReference type="EMBL" id="QJH98530.1"/>
    </source>
</evidence>
<gene>
    <name evidence="2" type="ORF">TM448A01231_0006</name>
    <name evidence="3" type="ORF">TM448B01337_0006</name>
</gene>
<dbReference type="AlphaFoldDB" id="A0A6H1ZMF2"/>
<reference evidence="2" key="1">
    <citation type="submission" date="2020-03" db="EMBL/GenBank/DDBJ databases">
        <title>The deep terrestrial virosphere.</title>
        <authorList>
            <person name="Holmfeldt K."/>
            <person name="Nilsson E."/>
            <person name="Simone D."/>
            <person name="Lopez-Fernandez M."/>
            <person name="Wu X."/>
            <person name="de Brujin I."/>
            <person name="Lundin D."/>
            <person name="Andersson A."/>
            <person name="Bertilsson S."/>
            <person name="Dopson M."/>
        </authorList>
    </citation>
    <scope>NUCLEOTIDE SEQUENCE</scope>
    <source>
        <strain evidence="2">TM448A01231</strain>
        <strain evidence="3">TM448B01337</strain>
    </source>
</reference>
<evidence type="ECO:0000313" key="2">
    <source>
        <dbReference type="EMBL" id="QJA49106.1"/>
    </source>
</evidence>
<name>A0A6H1ZMF2_9ZZZZ</name>
<feature type="transmembrane region" description="Helical" evidence="1">
    <location>
        <begin position="106"/>
        <end position="123"/>
    </location>
</feature>
<protein>
    <submittedName>
        <fullName evidence="2">Uncharacterized protein</fullName>
    </submittedName>
</protein>
<keyword evidence="1" id="KW-0812">Transmembrane</keyword>
<keyword evidence="1" id="KW-0472">Membrane</keyword>